<dbReference type="GO" id="GO:0004301">
    <property type="term" value="F:epoxide hydrolase activity"/>
    <property type="evidence" value="ECO:0007669"/>
    <property type="project" value="TreeGrafter"/>
</dbReference>
<dbReference type="PANTHER" id="PTHR21661">
    <property type="entry name" value="EPOXIDE HYDROLASE 1-RELATED"/>
    <property type="match status" value="1"/>
</dbReference>
<name>A0A0N1NWU0_9EURO</name>
<dbReference type="EMBL" id="LFJN01000063">
    <property type="protein sequence ID" value="KPI34365.1"/>
    <property type="molecule type" value="Genomic_DNA"/>
</dbReference>
<dbReference type="InterPro" id="IPR016292">
    <property type="entry name" value="Epoxide_hydrolase"/>
</dbReference>
<accession>A0A0N1NWU0</accession>
<organism evidence="5 6">
    <name type="scientific">Cyphellophora attinorum</name>
    <dbReference type="NCBI Taxonomy" id="1664694"/>
    <lineage>
        <taxon>Eukaryota</taxon>
        <taxon>Fungi</taxon>
        <taxon>Dikarya</taxon>
        <taxon>Ascomycota</taxon>
        <taxon>Pezizomycotina</taxon>
        <taxon>Eurotiomycetes</taxon>
        <taxon>Chaetothyriomycetidae</taxon>
        <taxon>Chaetothyriales</taxon>
        <taxon>Cyphellophoraceae</taxon>
        <taxon>Cyphellophora</taxon>
    </lineage>
</organism>
<dbReference type="GeneID" id="28736950"/>
<dbReference type="AlphaFoldDB" id="A0A0N1NWU0"/>
<evidence type="ECO:0000256" key="2">
    <source>
        <dbReference type="ARBA" id="ARBA00022801"/>
    </source>
</evidence>
<protein>
    <submittedName>
        <fullName evidence="5">Putative epoxide hydrolase</fullName>
    </submittedName>
</protein>
<feature type="active site" description="Proton acceptor" evidence="3">
    <location>
        <position position="377"/>
    </location>
</feature>
<feature type="domain" description="Epoxide hydrolase N-terminal" evidence="4">
    <location>
        <begin position="19"/>
        <end position="130"/>
    </location>
</feature>
<dbReference type="PIRSF" id="PIRSF001112">
    <property type="entry name" value="Epoxide_hydrolase"/>
    <property type="match status" value="1"/>
</dbReference>
<evidence type="ECO:0000313" key="6">
    <source>
        <dbReference type="Proteomes" id="UP000038010"/>
    </source>
</evidence>
<comment type="caution">
    <text evidence="5">The sequence shown here is derived from an EMBL/GenBank/DDBJ whole genome shotgun (WGS) entry which is preliminary data.</text>
</comment>
<reference evidence="5 6" key="1">
    <citation type="submission" date="2015-06" db="EMBL/GenBank/DDBJ databases">
        <title>Draft genome of the ant-associated black yeast Phialophora attae CBS 131958.</title>
        <authorList>
            <person name="Moreno L.F."/>
            <person name="Stielow B.J."/>
            <person name="de Hoog S."/>
            <person name="Vicente V.A."/>
            <person name="Weiss V.A."/>
            <person name="de Vries M."/>
            <person name="Cruz L.M."/>
            <person name="Souza E.M."/>
        </authorList>
    </citation>
    <scope>NUCLEOTIDE SEQUENCE [LARGE SCALE GENOMIC DNA]</scope>
    <source>
        <strain evidence="5 6">CBS 131958</strain>
    </source>
</reference>
<dbReference type="GO" id="GO:0097176">
    <property type="term" value="P:epoxide metabolic process"/>
    <property type="evidence" value="ECO:0007669"/>
    <property type="project" value="TreeGrafter"/>
</dbReference>
<keyword evidence="2 5" id="KW-0378">Hydrolase</keyword>
<dbReference type="InterPro" id="IPR010497">
    <property type="entry name" value="Epoxide_hydro_N"/>
</dbReference>
<evidence type="ECO:0000259" key="4">
    <source>
        <dbReference type="Pfam" id="PF06441"/>
    </source>
</evidence>
<dbReference type="SUPFAM" id="SSF53474">
    <property type="entry name" value="alpha/beta-Hydrolases"/>
    <property type="match status" value="1"/>
</dbReference>
<keyword evidence="6" id="KW-1185">Reference proteome</keyword>
<dbReference type="Gene3D" id="3.40.50.1820">
    <property type="entry name" value="alpha/beta hydrolase"/>
    <property type="match status" value="1"/>
</dbReference>
<feature type="active site" description="Nucleophile" evidence="3">
    <location>
        <position position="198"/>
    </location>
</feature>
<dbReference type="VEuPathDB" id="FungiDB:AB675_4900"/>
<dbReference type="OrthoDB" id="7130006at2759"/>
<evidence type="ECO:0000256" key="1">
    <source>
        <dbReference type="ARBA" id="ARBA00010088"/>
    </source>
</evidence>
<evidence type="ECO:0000313" key="5">
    <source>
        <dbReference type="EMBL" id="KPI34365.1"/>
    </source>
</evidence>
<dbReference type="STRING" id="1664694.A0A0N1NWU0"/>
<dbReference type="InterPro" id="IPR000639">
    <property type="entry name" value="Epox_hydrolase-like"/>
</dbReference>
<dbReference type="Pfam" id="PF06441">
    <property type="entry name" value="EHN"/>
    <property type="match status" value="1"/>
</dbReference>
<dbReference type="PRINTS" id="PR00412">
    <property type="entry name" value="EPOXHYDRLASE"/>
</dbReference>
<dbReference type="PANTHER" id="PTHR21661:SF39">
    <property type="entry name" value="HYDROLASE, PUTATIVE (AFU_ORTHOLOGUE AFUA_3G08960)-RELATED"/>
    <property type="match status" value="1"/>
</dbReference>
<comment type="similarity">
    <text evidence="1">Belongs to the peptidase S33 family.</text>
</comment>
<sequence length="404" mass="45833">MAAKPFSLIPESARGEFIPFEVDVPASELDDLTLLIKRSRVNRTTFENTLVDGHLGVKREWLVEALSHWTDKFAWRKHETYINSFPAYHAKITDDDGRKYNIHFVGLFSKRKDAIPIFLLHGWPGSFLEFLPMLDILRNRYSEQDLPYHLIAPSMPGYAFSSPPPTDKDFYLSDIARLFNKLATESLGFRTYIVQGGDIGSKVGRVMAAEHKACQAVHMNFCIMPKPATLRPGAVISEQEQIGLKRADAFHRLGSAYALEHATKPSTIALVVGSNPVSLLAWIGEKFVDWTDETPDIDTILESISLYWFTDTFATTLYPYRHLFTPGVIGAHEDPKWYVHKPMGFSWFPKELAPIPRAWVETTGDLVFHREHQKGGHFAAVEQTETLLKDLEDFVAQVWRTGPA</sequence>
<evidence type="ECO:0000256" key="3">
    <source>
        <dbReference type="PIRSR" id="PIRSR001112-1"/>
    </source>
</evidence>
<feature type="active site" description="Proton donor" evidence="3">
    <location>
        <position position="320"/>
    </location>
</feature>
<dbReference type="InterPro" id="IPR029058">
    <property type="entry name" value="AB_hydrolase_fold"/>
</dbReference>
<gene>
    <name evidence="5" type="ORF">AB675_4900</name>
</gene>
<dbReference type="Proteomes" id="UP000038010">
    <property type="component" value="Unassembled WGS sequence"/>
</dbReference>
<proteinExistence type="inferred from homology"/>
<dbReference type="RefSeq" id="XP_017994328.1">
    <property type="nucleotide sequence ID" value="XM_018145070.1"/>
</dbReference>